<dbReference type="InterPro" id="IPR029058">
    <property type="entry name" value="AB_hydrolase_fold"/>
</dbReference>
<organism evidence="7 8">
    <name type="scientific">Panicum miliaceum</name>
    <name type="common">Proso millet</name>
    <name type="synonym">Broomcorn millet</name>
    <dbReference type="NCBI Taxonomy" id="4540"/>
    <lineage>
        <taxon>Eukaryota</taxon>
        <taxon>Viridiplantae</taxon>
        <taxon>Streptophyta</taxon>
        <taxon>Embryophyta</taxon>
        <taxon>Tracheophyta</taxon>
        <taxon>Spermatophyta</taxon>
        <taxon>Magnoliopsida</taxon>
        <taxon>Liliopsida</taxon>
        <taxon>Poales</taxon>
        <taxon>Poaceae</taxon>
        <taxon>PACMAD clade</taxon>
        <taxon>Panicoideae</taxon>
        <taxon>Panicodae</taxon>
        <taxon>Paniceae</taxon>
        <taxon>Panicinae</taxon>
        <taxon>Panicum</taxon>
        <taxon>Panicum sect. Panicum</taxon>
    </lineage>
</organism>
<dbReference type="OrthoDB" id="1937384at2759"/>
<evidence type="ECO:0000256" key="3">
    <source>
        <dbReference type="ARBA" id="ARBA00022490"/>
    </source>
</evidence>
<dbReference type="SUPFAM" id="SSF53474">
    <property type="entry name" value="alpha/beta-Hydrolases"/>
    <property type="match status" value="1"/>
</dbReference>
<sequence>MIIGRLPHALSPLRAHGPTSPRLSRTPPGGRGLGCLHLQAEGTRRRCRASVSSAPAAPRMEMDPSEVKKGLYAQVEPYDTGFLKVSDVHTIYYEQSGNPQGHPVVFLHGGPGAGTSPGNRRFFDPEFYRIVLFDQRGAGRTDIEKLREHLDIPEWQVTGIVLRGIFLLRKKELDWFYEGGAAAIFPDGLCSQFSVLEKKVLRITKSFFTVPE</sequence>
<dbReference type="PANTHER" id="PTHR43722">
    <property type="entry name" value="PROLINE IMINOPEPTIDASE"/>
    <property type="match status" value="1"/>
</dbReference>
<gene>
    <name evidence="7" type="ORF">C2845_PM05G32340</name>
</gene>
<keyword evidence="4" id="KW-0378">Hydrolase</keyword>
<dbReference type="STRING" id="4540.A0A3L6SZN1"/>
<dbReference type="AlphaFoldDB" id="A0A3L6SZN1"/>
<reference evidence="8" key="1">
    <citation type="journal article" date="2019" name="Nat. Commun.">
        <title>The genome of broomcorn millet.</title>
        <authorList>
            <person name="Zou C."/>
            <person name="Miki D."/>
            <person name="Li D."/>
            <person name="Tang Q."/>
            <person name="Xiao L."/>
            <person name="Rajput S."/>
            <person name="Deng P."/>
            <person name="Jia W."/>
            <person name="Huang R."/>
            <person name="Zhang M."/>
            <person name="Sun Y."/>
            <person name="Hu J."/>
            <person name="Fu X."/>
            <person name="Schnable P.S."/>
            <person name="Li F."/>
            <person name="Zhang H."/>
            <person name="Feng B."/>
            <person name="Zhu X."/>
            <person name="Liu R."/>
            <person name="Schnable J.C."/>
            <person name="Zhu J.-K."/>
            <person name="Zhang H."/>
        </authorList>
    </citation>
    <scope>NUCLEOTIDE SEQUENCE [LARGE SCALE GENOMIC DNA]</scope>
</reference>
<proteinExistence type="predicted"/>
<feature type="region of interest" description="Disordered" evidence="6">
    <location>
        <begin position="11"/>
        <end position="31"/>
    </location>
</feature>
<evidence type="ECO:0000256" key="1">
    <source>
        <dbReference type="ARBA" id="ARBA00001585"/>
    </source>
</evidence>
<dbReference type="EC" id="3.4.11.5" evidence="2"/>
<dbReference type="GO" id="GO:0004177">
    <property type="term" value="F:aminopeptidase activity"/>
    <property type="evidence" value="ECO:0007669"/>
    <property type="project" value="UniProtKB-EC"/>
</dbReference>
<comment type="caution">
    <text evidence="7">The sequence shown here is derived from an EMBL/GenBank/DDBJ whole genome shotgun (WGS) entry which is preliminary data.</text>
</comment>
<dbReference type="Proteomes" id="UP000275267">
    <property type="component" value="Unassembled WGS sequence"/>
</dbReference>
<name>A0A3L6SZN1_PANMI</name>
<evidence type="ECO:0000256" key="2">
    <source>
        <dbReference type="ARBA" id="ARBA00012568"/>
    </source>
</evidence>
<protein>
    <recommendedName>
        <fullName evidence="2">prolyl aminopeptidase</fullName>
        <ecNumber evidence="2">3.4.11.5</ecNumber>
    </recommendedName>
    <alternativeName>
        <fullName evidence="5">Prolyl aminopeptidase</fullName>
    </alternativeName>
</protein>
<dbReference type="EMBL" id="PQIB02000003">
    <property type="protein sequence ID" value="RLN28614.1"/>
    <property type="molecule type" value="Genomic_DNA"/>
</dbReference>
<evidence type="ECO:0000256" key="4">
    <source>
        <dbReference type="ARBA" id="ARBA00022801"/>
    </source>
</evidence>
<dbReference type="PANTHER" id="PTHR43722:SF1">
    <property type="entry name" value="PROLINE IMINOPEPTIDASE"/>
    <property type="match status" value="1"/>
</dbReference>
<evidence type="ECO:0000256" key="6">
    <source>
        <dbReference type="SAM" id="MobiDB-lite"/>
    </source>
</evidence>
<dbReference type="GO" id="GO:0005737">
    <property type="term" value="C:cytoplasm"/>
    <property type="evidence" value="ECO:0007669"/>
    <property type="project" value="InterPro"/>
</dbReference>
<keyword evidence="3" id="KW-0963">Cytoplasm</keyword>
<dbReference type="Gene3D" id="3.40.50.1820">
    <property type="entry name" value="alpha/beta hydrolase"/>
    <property type="match status" value="1"/>
</dbReference>
<dbReference type="PRINTS" id="PR00793">
    <property type="entry name" value="PROAMNOPTASE"/>
</dbReference>
<accession>A0A3L6SZN1</accession>
<evidence type="ECO:0000313" key="8">
    <source>
        <dbReference type="Proteomes" id="UP000275267"/>
    </source>
</evidence>
<comment type="catalytic activity">
    <reaction evidence="1">
        <text>Release of N-terminal proline from a peptide.</text>
        <dbReference type="EC" id="3.4.11.5"/>
    </reaction>
</comment>
<dbReference type="InterPro" id="IPR005944">
    <property type="entry name" value="Pro_iminopeptidase"/>
</dbReference>
<keyword evidence="8" id="KW-1185">Reference proteome</keyword>
<evidence type="ECO:0000256" key="5">
    <source>
        <dbReference type="ARBA" id="ARBA00029605"/>
    </source>
</evidence>
<dbReference type="InterPro" id="IPR002410">
    <property type="entry name" value="Peptidase_S33"/>
</dbReference>
<evidence type="ECO:0000313" key="7">
    <source>
        <dbReference type="EMBL" id="RLN28614.1"/>
    </source>
</evidence>
<dbReference type="GO" id="GO:0006508">
    <property type="term" value="P:proteolysis"/>
    <property type="evidence" value="ECO:0007669"/>
    <property type="project" value="InterPro"/>
</dbReference>